<dbReference type="Pfam" id="PF13276">
    <property type="entry name" value="HTH_21"/>
    <property type="match status" value="1"/>
</dbReference>
<evidence type="ECO:0000313" key="4">
    <source>
        <dbReference type="Proteomes" id="UP000544872"/>
    </source>
</evidence>
<proteinExistence type="predicted"/>
<accession>A0A7W9ZJ81</accession>
<dbReference type="Gene3D" id="3.30.420.10">
    <property type="entry name" value="Ribonuclease H-like superfamily/Ribonuclease H"/>
    <property type="match status" value="1"/>
</dbReference>
<dbReference type="AlphaFoldDB" id="A0A7W9ZJ81"/>
<dbReference type="GO" id="GO:0003676">
    <property type="term" value="F:nucleic acid binding"/>
    <property type="evidence" value="ECO:0007669"/>
    <property type="project" value="InterPro"/>
</dbReference>
<reference evidence="3 4" key="1">
    <citation type="submission" date="2020-08" db="EMBL/GenBank/DDBJ databases">
        <title>Genomic Encyclopedia of Type Strains, Phase IV (KMG-IV): sequencing the most valuable type-strain genomes for metagenomic binning, comparative biology and taxonomic classification.</title>
        <authorList>
            <person name="Goeker M."/>
        </authorList>
    </citation>
    <scope>NUCLEOTIDE SEQUENCE [LARGE SCALE GENOMIC DNA]</scope>
    <source>
        <strain evidence="3 4">DSM 11590</strain>
    </source>
</reference>
<dbReference type="InterPro" id="IPR025948">
    <property type="entry name" value="HTH-like_dom"/>
</dbReference>
<comment type="caution">
    <text evidence="3">The sequence shown here is derived from an EMBL/GenBank/DDBJ whole genome shotgun (WGS) entry which is preliminary data.</text>
</comment>
<dbReference type="PROSITE" id="PS50994">
    <property type="entry name" value="INTEGRASE"/>
    <property type="match status" value="1"/>
</dbReference>
<dbReference type="InterPro" id="IPR012337">
    <property type="entry name" value="RNaseH-like_sf"/>
</dbReference>
<gene>
    <name evidence="3" type="ORF">FHS48_004001</name>
</gene>
<dbReference type="SUPFAM" id="SSF53098">
    <property type="entry name" value="Ribonuclease H-like"/>
    <property type="match status" value="1"/>
</dbReference>
<keyword evidence="4" id="KW-1185">Reference proteome</keyword>
<dbReference type="InterPro" id="IPR048020">
    <property type="entry name" value="Transpos_IS3"/>
</dbReference>
<dbReference type="Proteomes" id="UP000544872">
    <property type="component" value="Unassembled WGS sequence"/>
</dbReference>
<evidence type="ECO:0000259" key="2">
    <source>
        <dbReference type="PROSITE" id="PS50994"/>
    </source>
</evidence>
<evidence type="ECO:0000256" key="1">
    <source>
        <dbReference type="SAM" id="MobiDB-lite"/>
    </source>
</evidence>
<organism evidence="3 4">
    <name type="scientific">Novispirillum itersonii</name>
    <name type="common">Aquaspirillum itersonii</name>
    <dbReference type="NCBI Taxonomy" id="189"/>
    <lineage>
        <taxon>Bacteria</taxon>
        <taxon>Pseudomonadati</taxon>
        <taxon>Pseudomonadota</taxon>
        <taxon>Alphaproteobacteria</taxon>
        <taxon>Rhodospirillales</taxon>
        <taxon>Novispirillaceae</taxon>
        <taxon>Novispirillum</taxon>
    </lineage>
</organism>
<evidence type="ECO:0000313" key="3">
    <source>
        <dbReference type="EMBL" id="MBB6212542.1"/>
    </source>
</evidence>
<name>A0A7W9ZJ81_NOVIT</name>
<dbReference type="PANTHER" id="PTHR46889:SF4">
    <property type="entry name" value="TRANSPOSASE INSO FOR INSERTION SEQUENCE ELEMENT IS911B-RELATED"/>
    <property type="match status" value="1"/>
</dbReference>
<dbReference type="EMBL" id="JACIIX010000043">
    <property type="protein sequence ID" value="MBB6212542.1"/>
    <property type="molecule type" value="Genomic_DNA"/>
</dbReference>
<dbReference type="InterPro" id="IPR036397">
    <property type="entry name" value="RNaseH_sf"/>
</dbReference>
<dbReference type="NCBIfam" id="NF033516">
    <property type="entry name" value="transpos_IS3"/>
    <property type="match status" value="1"/>
</dbReference>
<feature type="domain" description="Integrase catalytic" evidence="2">
    <location>
        <begin position="122"/>
        <end position="285"/>
    </location>
</feature>
<dbReference type="InterPro" id="IPR001584">
    <property type="entry name" value="Integrase_cat-core"/>
</dbReference>
<dbReference type="PANTHER" id="PTHR46889">
    <property type="entry name" value="TRANSPOSASE INSF FOR INSERTION SEQUENCE IS3B-RELATED"/>
    <property type="match status" value="1"/>
</dbReference>
<dbReference type="InterPro" id="IPR050900">
    <property type="entry name" value="Transposase_IS3/IS150/IS904"/>
</dbReference>
<dbReference type="Pfam" id="PF13333">
    <property type="entry name" value="rve_2"/>
    <property type="match status" value="1"/>
</dbReference>
<dbReference type="Pfam" id="PF00665">
    <property type="entry name" value="rve"/>
    <property type="match status" value="1"/>
</dbReference>
<protein>
    <submittedName>
        <fullName evidence="3">Putative transposase</fullName>
    </submittedName>
</protein>
<dbReference type="GO" id="GO:0015074">
    <property type="term" value="P:DNA integration"/>
    <property type="evidence" value="ECO:0007669"/>
    <property type="project" value="InterPro"/>
</dbReference>
<feature type="region of interest" description="Disordered" evidence="1">
    <location>
        <begin position="98"/>
        <end position="118"/>
    </location>
</feature>
<sequence>MMFRVIDAEKATVSVRRSCALFGVSMSGFYAWKSRAPSRRQKDDLVLLAHIRSQFATSHETYGSPRMTVELQEGGVEVGRHRVARLMRDNGLKALQKRRYKKTTDSHHGGPVAPNILDQDFEASTPDQKWGVDISYIWTAEGWLYLAIVLDLYSRRIIGWSVSDRLKKDLALNALQRAIAMRRPPRGVIHHSDRGSQYCSEAYQKLLTGRGFVLSMSGKGNCYDNAMVETVFKTIKSELIWRTAYKTRQQAQAEISQYIDGFYNPRRRHSALGYMSPIQFESTALKLAA</sequence>